<proteinExistence type="predicted"/>
<reference evidence="1 2" key="1">
    <citation type="submission" date="2017-02" db="EMBL/GenBank/DDBJ databases">
        <title>Comparative genomic analysis of Brazilian Leptospira kirschneri strains of different serogroups.</title>
        <authorList>
            <person name="Moreno L.Z."/>
            <person name="Miraglia F."/>
            <person name="Kremer F.S."/>
            <person name="Eslabao M.R."/>
            <person name="Lilenbaum W."/>
            <person name="Dellagostin O.A."/>
            <person name="Moreno A.M."/>
        </authorList>
    </citation>
    <scope>NUCLEOTIDE SEQUENCE [LARGE SCALE GENOMIC DNA]</scope>
    <source>
        <strain evidence="1 2">M110/06</strain>
    </source>
</reference>
<evidence type="ECO:0000313" key="1">
    <source>
        <dbReference type="EMBL" id="OOV44734.1"/>
    </source>
</evidence>
<name>A0A1T1DV70_9LEPT</name>
<dbReference type="AlphaFoldDB" id="A0A1T1DV70"/>
<gene>
    <name evidence="1" type="ORF">B1J93_05550</name>
</gene>
<accession>A0A1T1DV70</accession>
<evidence type="ECO:0000313" key="2">
    <source>
        <dbReference type="Proteomes" id="UP000191008"/>
    </source>
</evidence>
<sequence>MKIQMIHFKVLRQFILGNLFLKSVIYSSSYSCFTNKLFIKVVVLIIPKFDYKILSYKSF</sequence>
<comment type="caution">
    <text evidence="1">The sequence shown here is derived from an EMBL/GenBank/DDBJ whole genome shotgun (WGS) entry which is preliminary data.</text>
</comment>
<protein>
    <submittedName>
        <fullName evidence="1">Uncharacterized protein</fullName>
    </submittedName>
</protein>
<dbReference type="Proteomes" id="UP000191008">
    <property type="component" value="Unassembled WGS sequence"/>
</dbReference>
<organism evidence="1 2">
    <name type="scientific">Leptospira kirschneri serovar Pomona</name>
    <dbReference type="NCBI Taxonomy" id="561005"/>
    <lineage>
        <taxon>Bacteria</taxon>
        <taxon>Pseudomonadati</taxon>
        <taxon>Spirochaetota</taxon>
        <taxon>Spirochaetia</taxon>
        <taxon>Leptospirales</taxon>
        <taxon>Leptospiraceae</taxon>
        <taxon>Leptospira</taxon>
    </lineage>
</organism>
<dbReference type="EMBL" id="MVIT01000052">
    <property type="protein sequence ID" value="OOV44734.1"/>
    <property type="molecule type" value="Genomic_DNA"/>
</dbReference>